<gene>
    <name evidence="4" type="ORF">BGE01nite_37410</name>
</gene>
<accession>A0A512MCI2</accession>
<evidence type="ECO:0008006" key="6">
    <source>
        <dbReference type="Google" id="ProtNLM"/>
    </source>
</evidence>
<dbReference type="PIRSF" id="PIRSF037112">
    <property type="entry name" value="Antirestriction_ArdC"/>
    <property type="match status" value="1"/>
</dbReference>
<dbReference type="Pfam" id="PF08401">
    <property type="entry name" value="ArdcN"/>
    <property type="match status" value="1"/>
</dbReference>
<evidence type="ECO:0000259" key="3">
    <source>
        <dbReference type="Pfam" id="PF18818"/>
    </source>
</evidence>
<keyword evidence="5" id="KW-1185">Reference proteome</keyword>
<dbReference type="EMBL" id="BKAG01000030">
    <property type="protein sequence ID" value="GEP44450.1"/>
    <property type="molecule type" value="Genomic_DNA"/>
</dbReference>
<feature type="compositionally biased region" description="Basic and acidic residues" evidence="1">
    <location>
        <begin position="102"/>
        <end position="111"/>
    </location>
</feature>
<evidence type="ECO:0000259" key="2">
    <source>
        <dbReference type="Pfam" id="PF08401"/>
    </source>
</evidence>
<feature type="region of interest" description="Disordered" evidence="1">
    <location>
        <begin position="102"/>
        <end position="138"/>
    </location>
</feature>
<proteinExistence type="predicted"/>
<dbReference type="AlphaFoldDB" id="A0A512MCI2"/>
<name>A0A512MCI2_9BACT</name>
<feature type="domain" description="N-terminal" evidence="2">
    <location>
        <begin position="33"/>
        <end position="146"/>
    </location>
</feature>
<reference evidence="4 5" key="1">
    <citation type="submission" date="2019-07" db="EMBL/GenBank/DDBJ databases">
        <title>Whole genome shotgun sequence of Brevifollis gellanilyticus NBRC 108608.</title>
        <authorList>
            <person name="Hosoyama A."/>
            <person name="Uohara A."/>
            <person name="Ohji S."/>
            <person name="Ichikawa N."/>
        </authorList>
    </citation>
    <scope>NUCLEOTIDE SEQUENCE [LARGE SCALE GENOMIC DNA]</scope>
    <source>
        <strain evidence="4 5">NBRC 108608</strain>
    </source>
</reference>
<sequence>MVVSLKSTSLMRPASPDNLNPEAFMSTAESRIDPYQAVTNLIIEHLERGVVPWRCPWQREVGIPRNFHTGKTYNGVNVLLLGLRHMASPYWLTFRQAQERGGHVRRGEHGARIIKVGNPKSPDDENSDQPTQQRRKSNYLRGYTVFNATQIEGIEFPPLPNIPQLCPHERIQAAEQIVSEMQLPPTIKEGMTTAACYRMTTDTVHIPALAAFESAETFYNTLFHELIHASGHADRLNRESLIKHDGFGGKVYSQEELVAEMGAAFLCMECHIVNDSHEKSAAYLQSWLDVLRVTDHKRWIIQAASHAGKATAFILNRATRSDEDDHAKTDT</sequence>
<dbReference type="InterPro" id="IPR013610">
    <property type="entry name" value="ArdC_N"/>
</dbReference>
<evidence type="ECO:0000256" key="1">
    <source>
        <dbReference type="SAM" id="MobiDB-lite"/>
    </source>
</evidence>
<dbReference type="GO" id="GO:0003697">
    <property type="term" value="F:single-stranded DNA binding"/>
    <property type="evidence" value="ECO:0007669"/>
    <property type="project" value="InterPro"/>
</dbReference>
<evidence type="ECO:0000313" key="4">
    <source>
        <dbReference type="EMBL" id="GEP44450.1"/>
    </source>
</evidence>
<comment type="caution">
    <text evidence="4">The sequence shown here is derived from an EMBL/GenBank/DDBJ whole genome shotgun (WGS) entry which is preliminary data.</text>
</comment>
<organism evidence="4 5">
    <name type="scientific">Brevifollis gellanilyticus</name>
    <dbReference type="NCBI Taxonomy" id="748831"/>
    <lineage>
        <taxon>Bacteria</taxon>
        <taxon>Pseudomonadati</taxon>
        <taxon>Verrucomicrobiota</taxon>
        <taxon>Verrucomicrobiia</taxon>
        <taxon>Verrucomicrobiales</taxon>
        <taxon>Verrucomicrobiaceae</taxon>
    </lineage>
</organism>
<evidence type="ECO:0000313" key="5">
    <source>
        <dbReference type="Proteomes" id="UP000321577"/>
    </source>
</evidence>
<feature type="domain" description="Polyvalent protein metallopeptidase" evidence="3">
    <location>
        <begin position="174"/>
        <end position="306"/>
    </location>
</feature>
<dbReference type="InterPro" id="IPR017113">
    <property type="entry name" value="Antirestriction_ArdC"/>
</dbReference>
<dbReference type="Pfam" id="PF18818">
    <property type="entry name" value="MPTase-PolyVal"/>
    <property type="match status" value="1"/>
</dbReference>
<dbReference type="Proteomes" id="UP000321577">
    <property type="component" value="Unassembled WGS sequence"/>
</dbReference>
<protein>
    <recommendedName>
        <fullName evidence="6">Antirestriction protein</fullName>
    </recommendedName>
</protein>
<dbReference type="InterPro" id="IPR041459">
    <property type="entry name" value="MPTase-PolyVal"/>
</dbReference>